<keyword evidence="1" id="KW-0472">Membrane</keyword>
<feature type="transmembrane region" description="Helical" evidence="1">
    <location>
        <begin position="35"/>
        <end position="54"/>
    </location>
</feature>
<dbReference type="Proteomes" id="UP000018888">
    <property type="component" value="Unassembled WGS sequence"/>
</dbReference>
<accession>A0A2P4QZV4</accession>
<keyword evidence="3" id="KW-1185">Reference proteome</keyword>
<dbReference type="EMBL" id="AUPC02000001">
    <property type="protein sequence ID" value="POG83183.1"/>
    <property type="molecule type" value="Genomic_DNA"/>
</dbReference>
<name>A0A2P4QZV4_RHIID</name>
<reference evidence="2 3" key="1">
    <citation type="journal article" date="2013" name="Proc. Natl. Acad. Sci. U.S.A.">
        <title>Genome of an arbuscular mycorrhizal fungus provides insight into the oldest plant symbiosis.</title>
        <authorList>
            <person name="Tisserant E."/>
            <person name="Malbreil M."/>
            <person name="Kuo A."/>
            <person name="Kohler A."/>
            <person name="Symeonidi A."/>
            <person name="Balestrini R."/>
            <person name="Charron P."/>
            <person name="Duensing N."/>
            <person name="Frei Dit Frey N."/>
            <person name="Gianinazzi-Pearson V."/>
            <person name="Gilbert L.B."/>
            <person name="Handa Y."/>
            <person name="Herr J.R."/>
            <person name="Hijri M."/>
            <person name="Koul R."/>
            <person name="Kawaguchi M."/>
            <person name="Krajinski F."/>
            <person name="Lammers P.J."/>
            <person name="Masclaux F.G."/>
            <person name="Murat C."/>
            <person name="Morin E."/>
            <person name="Ndikumana S."/>
            <person name="Pagni M."/>
            <person name="Petitpierre D."/>
            <person name="Requena N."/>
            <person name="Rosikiewicz P."/>
            <person name="Riley R."/>
            <person name="Saito K."/>
            <person name="San Clemente H."/>
            <person name="Shapiro H."/>
            <person name="van Tuinen D."/>
            <person name="Becard G."/>
            <person name="Bonfante P."/>
            <person name="Paszkowski U."/>
            <person name="Shachar-Hill Y.Y."/>
            <person name="Tuskan G.A."/>
            <person name="Young P.W."/>
            <person name="Sanders I.R."/>
            <person name="Henrissat B."/>
            <person name="Rensing S.A."/>
            <person name="Grigoriev I.V."/>
            <person name="Corradi N."/>
            <person name="Roux C."/>
            <person name="Martin F."/>
        </authorList>
    </citation>
    <scope>NUCLEOTIDE SEQUENCE [LARGE SCALE GENOMIC DNA]</scope>
    <source>
        <strain evidence="2 3">DAOM 197198</strain>
    </source>
</reference>
<gene>
    <name evidence="2" type="ORF">GLOIN_2v1490143</name>
</gene>
<reference evidence="2 3" key="2">
    <citation type="journal article" date="2018" name="New Phytol.">
        <title>High intraspecific genome diversity in the model arbuscular mycorrhizal symbiont Rhizophagus irregularis.</title>
        <authorList>
            <person name="Chen E.C.H."/>
            <person name="Morin E."/>
            <person name="Beaudet D."/>
            <person name="Noel J."/>
            <person name="Yildirir G."/>
            <person name="Ndikumana S."/>
            <person name="Charron P."/>
            <person name="St-Onge C."/>
            <person name="Giorgi J."/>
            <person name="Kruger M."/>
            <person name="Marton T."/>
            <person name="Ropars J."/>
            <person name="Grigoriev I.V."/>
            <person name="Hainaut M."/>
            <person name="Henrissat B."/>
            <person name="Roux C."/>
            <person name="Martin F."/>
            <person name="Corradi N."/>
        </authorList>
    </citation>
    <scope>NUCLEOTIDE SEQUENCE [LARGE SCALE GENOMIC DNA]</scope>
    <source>
        <strain evidence="2 3">DAOM 197198</strain>
    </source>
</reference>
<evidence type="ECO:0000313" key="2">
    <source>
        <dbReference type="EMBL" id="POG83183.1"/>
    </source>
</evidence>
<evidence type="ECO:0000256" key="1">
    <source>
        <dbReference type="SAM" id="Phobius"/>
    </source>
</evidence>
<sequence>MKRKIIVLFLNIIIFYSRKTYLIKPHLPLYKSEIFFFFFEENWIYLILISCMYYSQFG</sequence>
<evidence type="ECO:0000313" key="3">
    <source>
        <dbReference type="Proteomes" id="UP000018888"/>
    </source>
</evidence>
<comment type="caution">
    <text evidence="2">The sequence shown here is derived from an EMBL/GenBank/DDBJ whole genome shotgun (WGS) entry which is preliminary data.</text>
</comment>
<keyword evidence="1" id="KW-1133">Transmembrane helix</keyword>
<dbReference type="AlphaFoldDB" id="A0A2P4QZV4"/>
<protein>
    <submittedName>
        <fullName evidence="2">Uncharacterized protein</fullName>
    </submittedName>
</protein>
<proteinExistence type="predicted"/>
<organism evidence="2 3">
    <name type="scientific">Rhizophagus irregularis (strain DAOM 181602 / DAOM 197198 / MUCL 43194)</name>
    <name type="common">Arbuscular mycorrhizal fungus</name>
    <name type="synonym">Glomus intraradices</name>
    <dbReference type="NCBI Taxonomy" id="747089"/>
    <lineage>
        <taxon>Eukaryota</taxon>
        <taxon>Fungi</taxon>
        <taxon>Fungi incertae sedis</taxon>
        <taxon>Mucoromycota</taxon>
        <taxon>Glomeromycotina</taxon>
        <taxon>Glomeromycetes</taxon>
        <taxon>Glomerales</taxon>
        <taxon>Glomeraceae</taxon>
        <taxon>Rhizophagus</taxon>
    </lineage>
</organism>
<keyword evidence="1" id="KW-0812">Transmembrane</keyword>